<evidence type="ECO:0000313" key="3">
    <source>
        <dbReference type="EMBL" id="KAK7245131.1"/>
    </source>
</evidence>
<accession>A0AAN9HQ93</accession>
<gene>
    <name evidence="3" type="ORF">RIF29_39966</name>
</gene>
<dbReference type="GO" id="GO:0010150">
    <property type="term" value="P:leaf senescence"/>
    <property type="evidence" value="ECO:0007669"/>
    <property type="project" value="UniProtKB-ARBA"/>
</dbReference>
<name>A0AAN9HQ93_CROPI</name>
<comment type="similarity">
    <text evidence="1">Belongs to the senescence regulator S40 family.</text>
</comment>
<dbReference type="PANTHER" id="PTHR46525:SF6">
    <property type="entry name" value="ARABIDOPSIS THALIANA GENOMIC DNA, CHROMOSOME 5, P1 CLONE:MOK16"/>
    <property type="match status" value="1"/>
</dbReference>
<proteinExistence type="inferred from homology"/>
<dbReference type="PANTHER" id="PTHR46525">
    <property type="entry name" value="EMB|CAB72159.1"/>
    <property type="match status" value="1"/>
</dbReference>
<evidence type="ECO:0000313" key="4">
    <source>
        <dbReference type="Proteomes" id="UP001372338"/>
    </source>
</evidence>
<protein>
    <recommendedName>
        <fullName evidence="5">Senescence regulator</fullName>
    </recommendedName>
</protein>
<feature type="compositionally biased region" description="Acidic residues" evidence="2">
    <location>
        <begin position="22"/>
        <end position="35"/>
    </location>
</feature>
<dbReference type="Pfam" id="PF04520">
    <property type="entry name" value="Senescence_reg"/>
    <property type="match status" value="1"/>
</dbReference>
<evidence type="ECO:0000256" key="2">
    <source>
        <dbReference type="SAM" id="MobiDB-lite"/>
    </source>
</evidence>
<evidence type="ECO:0000256" key="1">
    <source>
        <dbReference type="ARBA" id="ARBA00034773"/>
    </source>
</evidence>
<organism evidence="3 4">
    <name type="scientific">Crotalaria pallida</name>
    <name type="common">Smooth rattlebox</name>
    <name type="synonym">Crotalaria striata</name>
    <dbReference type="NCBI Taxonomy" id="3830"/>
    <lineage>
        <taxon>Eukaryota</taxon>
        <taxon>Viridiplantae</taxon>
        <taxon>Streptophyta</taxon>
        <taxon>Embryophyta</taxon>
        <taxon>Tracheophyta</taxon>
        <taxon>Spermatophyta</taxon>
        <taxon>Magnoliopsida</taxon>
        <taxon>eudicotyledons</taxon>
        <taxon>Gunneridae</taxon>
        <taxon>Pentapetalae</taxon>
        <taxon>rosids</taxon>
        <taxon>fabids</taxon>
        <taxon>Fabales</taxon>
        <taxon>Fabaceae</taxon>
        <taxon>Papilionoideae</taxon>
        <taxon>50 kb inversion clade</taxon>
        <taxon>genistoids sensu lato</taxon>
        <taxon>core genistoids</taxon>
        <taxon>Crotalarieae</taxon>
        <taxon>Crotalaria</taxon>
    </lineage>
</organism>
<sequence length="166" mass="18707">MASRRSSFFSKPSHIFPATSESETEPTEDLEFDESDMFHNMSLSDADQSKKANKPATGLKRGSSKKVESYGGGKSVMAPSSLPVNVPDWSKILKEDYKDRKRGNIIFDNIEDFGDDDNSLRVPPHEYLARTREASHSVHEGRGRTLKGRDLRSVRNAIWKKVGFED</sequence>
<reference evidence="3 4" key="1">
    <citation type="submission" date="2024-01" db="EMBL/GenBank/DDBJ databases">
        <title>The genomes of 5 underutilized Papilionoideae crops provide insights into root nodulation and disease resistanc.</title>
        <authorList>
            <person name="Yuan L."/>
        </authorList>
    </citation>
    <scope>NUCLEOTIDE SEQUENCE [LARGE SCALE GENOMIC DNA]</scope>
    <source>
        <strain evidence="3">ZHUSHIDOU_FW_LH</strain>
        <tissue evidence="3">Leaf</tissue>
    </source>
</reference>
<keyword evidence="4" id="KW-1185">Reference proteome</keyword>
<evidence type="ECO:0008006" key="5">
    <source>
        <dbReference type="Google" id="ProtNLM"/>
    </source>
</evidence>
<feature type="compositionally biased region" description="Polar residues" evidence="2">
    <location>
        <begin position="1"/>
        <end position="10"/>
    </location>
</feature>
<dbReference type="Proteomes" id="UP001372338">
    <property type="component" value="Unassembled WGS sequence"/>
</dbReference>
<comment type="caution">
    <text evidence="3">The sequence shown here is derived from an EMBL/GenBank/DDBJ whole genome shotgun (WGS) entry which is preliminary data.</text>
</comment>
<dbReference type="EMBL" id="JAYWIO010000008">
    <property type="protein sequence ID" value="KAK7245131.1"/>
    <property type="molecule type" value="Genomic_DNA"/>
</dbReference>
<dbReference type="AlphaFoldDB" id="A0AAN9HQ93"/>
<dbReference type="InterPro" id="IPR007608">
    <property type="entry name" value="Senescence_reg_S40"/>
</dbReference>
<feature type="region of interest" description="Disordered" evidence="2">
    <location>
        <begin position="1"/>
        <end position="81"/>
    </location>
</feature>